<dbReference type="PANTHER" id="PTHR11727">
    <property type="entry name" value="DIMETHYLADENOSINE TRANSFERASE"/>
    <property type="match status" value="1"/>
</dbReference>
<comment type="caution">
    <text evidence="9">The sequence shown here is derived from an EMBL/GenBank/DDBJ whole genome shotgun (WGS) entry which is preliminary data.</text>
</comment>
<sequence length="393" mass="43768">MQSLRASTSQLAACAACALPSTSRRAFTSSAPSLHSTIPRPARKIQPNKVVKILKTPRVLPAGTPQTELFTALTSTPAVRARSSLINEDSAQAIVKGWGVDQMEDVTVVDTYAGPGGLTRAFLDLPNVKRVIAIEDAYRYLPFLDPLKERYPGRYEHILEDPFRWEAYSTVEKEGLFDGVPDIPWEQSLHPKLFFAGHIPSNSYGQQLFVQLVAAMAGQMWYFQKGRMQMGFLGPEALWQKILAKPGDNEYHKLAVLLNSLAIIERSPMPVGGLEPATMHFHRPRGDTAIVRPIKVTPRAQPLVKNYDALEYVTRHMFVAKATAWHKAFSAISPGAGNLVPKLVEQGVGQSMLDKPVSHLTMDEWVLLANAFDSWPFRPQTLFDDFSFSDERI</sequence>
<organism evidence="9 10">
    <name type="scientific">Rhodotorula diobovata</name>
    <dbReference type="NCBI Taxonomy" id="5288"/>
    <lineage>
        <taxon>Eukaryota</taxon>
        <taxon>Fungi</taxon>
        <taxon>Dikarya</taxon>
        <taxon>Basidiomycota</taxon>
        <taxon>Pucciniomycotina</taxon>
        <taxon>Microbotryomycetes</taxon>
        <taxon>Sporidiobolales</taxon>
        <taxon>Sporidiobolaceae</taxon>
        <taxon>Rhodotorula</taxon>
    </lineage>
</organism>
<dbReference type="GO" id="GO:0006391">
    <property type="term" value="P:transcription initiation at mitochondrial promoter"/>
    <property type="evidence" value="ECO:0007669"/>
    <property type="project" value="TreeGrafter"/>
</dbReference>
<evidence type="ECO:0000256" key="3">
    <source>
        <dbReference type="ARBA" id="ARBA00022679"/>
    </source>
</evidence>
<dbReference type="EC" id="2.1.1.-" evidence="8"/>
<keyword evidence="2 7" id="KW-0489">Methyltransferase</keyword>
<feature type="binding site" evidence="7">
    <location>
        <position position="135"/>
    </location>
    <ligand>
        <name>S-adenosyl-L-methionine</name>
        <dbReference type="ChEBI" id="CHEBI:59789"/>
    </ligand>
</feature>
<evidence type="ECO:0000256" key="6">
    <source>
        <dbReference type="ARBA" id="ARBA00024915"/>
    </source>
</evidence>
<dbReference type="AlphaFoldDB" id="A0A5C5G0S2"/>
<dbReference type="Proteomes" id="UP000311382">
    <property type="component" value="Unassembled WGS sequence"/>
</dbReference>
<dbReference type="Pfam" id="PF00398">
    <property type="entry name" value="RrnaAD"/>
    <property type="match status" value="1"/>
</dbReference>
<dbReference type="Gene3D" id="1.10.8.100">
    <property type="entry name" value="Ribosomal RNA adenine dimethylase-like, domain 2"/>
    <property type="match status" value="1"/>
</dbReference>
<evidence type="ECO:0000256" key="1">
    <source>
        <dbReference type="ARBA" id="ARBA00004173"/>
    </source>
</evidence>
<evidence type="ECO:0000313" key="10">
    <source>
        <dbReference type="Proteomes" id="UP000311382"/>
    </source>
</evidence>
<keyword evidence="8" id="KW-0698">rRNA processing</keyword>
<dbReference type="PROSITE" id="PS51689">
    <property type="entry name" value="SAM_RNA_A_N6_MT"/>
    <property type="match status" value="1"/>
</dbReference>
<gene>
    <name evidence="9" type="ORF">DMC30DRAFT_122099</name>
</gene>
<feature type="binding site" evidence="7">
    <location>
        <position position="85"/>
    </location>
    <ligand>
        <name>S-adenosyl-L-methionine</name>
        <dbReference type="ChEBI" id="CHEBI:59789"/>
    </ligand>
</feature>
<accession>A0A5C5G0S2</accession>
<keyword evidence="5 7" id="KW-0694">RNA-binding</keyword>
<keyword evidence="3 7" id="KW-0808">Transferase</keyword>
<keyword evidence="10" id="KW-1185">Reference proteome</keyword>
<comment type="similarity">
    <text evidence="7 8">Belongs to the class I-like SAM-binding methyltransferase superfamily. rRNA adenine N(6)-methyltransferase family.</text>
</comment>
<dbReference type="GO" id="GO:0005759">
    <property type="term" value="C:mitochondrial matrix"/>
    <property type="evidence" value="ECO:0007669"/>
    <property type="project" value="TreeGrafter"/>
</dbReference>
<dbReference type="InterPro" id="IPR001737">
    <property type="entry name" value="KsgA/Erm"/>
</dbReference>
<feature type="binding site" evidence="7">
    <location>
        <position position="161"/>
    </location>
    <ligand>
        <name>S-adenosyl-L-methionine</name>
        <dbReference type="ChEBI" id="CHEBI:59789"/>
    </ligand>
</feature>
<evidence type="ECO:0000256" key="7">
    <source>
        <dbReference type="PROSITE-ProRule" id="PRU01026"/>
    </source>
</evidence>
<comment type="function">
    <text evidence="6">Mitochondrial transcription factor that confers selective promoter recognition on the core subunit of the yeast mitochondrial RNA polymerase. Interacts with DNA in a non-specific manner.</text>
</comment>
<dbReference type="EMBL" id="SOZI01000021">
    <property type="protein sequence ID" value="TNY22687.1"/>
    <property type="molecule type" value="Genomic_DNA"/>
</dbReference>
<dbReference type="InterPro" id="IPR029063">
    <property type="entry name" value="SAM-dependent_MTases_sf"/>
</dbReference>
<dbReference type="OrthoDB" id="16079at2759"/>
<keyword evidence="4 7" id="KW-0949">S-adenosyl-L-methionine</keyword>
<dbReference type="GO" id="GO:0003723">
    <property type="term" value="F:RNA binding"/>
    <property type="evidence" value="ECO:0007669"/>
    <property type="project" value="UniProtKB-UniRule"/>
</dbReference>
<evidence type="ECO:0000256" key="8">
    <source>
        <dbReference type="RuleBase" id="RU362106"/>
    </source>
</evidence>
<evidence type="ECO:0000256" key="5">
    <source>
        <dbReference type="ARBA" id="ARBA00022884"/>
    </source>
</evidence>
<comment type="subcellular location">
    <subcellularLocation>
        <location evidence="1">Mitochondrion</location>
    </subcellularLocation>
</comment>
<dbReference type="GO" id="GO:0034246">
    <property type="term" value="F:mitochondrial transcription factor activity"/>
    <property type="evidence" value="ECO:0007669"/>
    <property type="project" value="TreeGrafter"/>
</dbReference>
<comment type="caution">
    <text evidence="7">Lacks conserved residue(s) required for the propagation of feature annotation.</text>
</comment>
<evidence type="ECO:0000256" key="4">
    <source>
        <dbReference type="ARBA" id="ARBA00022691"/>
    </source>
</evidence>
<evidence type="ECO:0000313" key="9">
    <source>
        <dbReference type="EMBL" id="TNY22687.1"/>
    </source>
</evidence>
<proteinExistence type="inferred from homology"/>
<reference evidence="9 10" key="1">
    <citation type="submission" date="2019-03" db="EMBL/GenBank/DDBJ databases">
        <title>Rhodosporidium diobovatum UCD-FST 08-225 genome sequencing, assembly, and annotation.</title>
        <authorList>
            <person name="Fakankun I.U."/>
            <person name="Fristensky B."/>
            <person name="Levin D.B."/>
        </authorList>
    </citation>
    <scope>NUCLEOTIDE SEQUENCE [LARGE SCALE GENOMIC DNA]</scope>
    <source>
        <strain evidence="9 10">UCD-FST 08-225</strain>
    </source>
</reference>
<dbReference type="PANTHER" id="PTHR11727:SF17">
    <property type="entry name" value="DIMETHYLADENOSINE TRANSFERASE 1, MITOCHONDRIAL"/>
    <property type="match status" value="1"/>
</dbReference>
<protein>
    <recommendedName>
        <fullName evidence="8">rRNA adenine N(6)-methyltransferase</fullName>
        <ecNumber evidence="8">2.1.1.-</ecNumber>
    </recommendedName>
</protein>
<evidence type="ECO:0000256" key="2">
    <source>
        <dbReference type="ARBA" id="ARBA00022603"/>
    </source>
</evidence>
<dbReference type="InterPro" id="IPR023165">
    <property type="entry name" value="rRNA_Ade_diMease-like_C"/>
</dbReference>
<dbReference type="Gene3D" id="3.40.50.150">
    <property type="entry name" value="Vaccinia Virus protein VP39"/>
    <property type="match status" value="1"/>
</dbReference>
<name>A0A5C5G0S2_9BASI</name>
<dbReference type="STRING" id="5288.A0A5C5G0S2"/>
<dbReference type="GO" id="GO:0000179">
    <property type="term" value="F:rRNA (adenine-N6,N6-)-dimethyltransferase activity"/>
    <property type="evidence" value="ECO:0007669"/>
    <property type="project" value="UniProtKB-UniRule"/>
</dbReference>
<dbReference type="SUPFAM" id="SSF53335">
    <property type="entry name" value="S-adenosyl-L-methionine-dependent methyltransferases"/>
    <property type="match status" value="1"/>
</dbReference>